<feature type="coiled-coil region" evidence="1">
    <location>
        <begin position="125"/>
        <end position="166"/>
    </location>
</feature>
<organism evidence="2 3">
    <name type="scientific">candidate division WOR-3 bacterium JGI_Cruoil_03_51_56</name>
    <dbReference type="NCBI Taxonomy" id="1973747"/>
    <lineage>
        <taxon>Bacteria</taxon>
        <taxon>Bacteria division WOR-3</taxon>
    </lineage>
</organism>
<proteinExistence type="predicted"/>
<comment type="caution">
    <text evidence="2">The sequence shown here is derived from an EMBL/GenBank/DDBJ whole genome shotgun (WGS) entry which is preliminary data.</text>
</comment>
<dbReference type="Proteomes" id="UP000215559">
    <property type="component" value="Unassembled WGS sequence"/>
</dbReference>
<evidence type="ECO:0000313" key="3">
    <source>
        <dbReference type="Proteomes" id="UP000215559"/>
    </source>
</evidence>
<evidence type="ECO:0000313" key="2">
    <source>
        <dbReference type="EMBL" id="OYD16923.1"/>
    </source>
</evidence>
<gene>
    <name evidence="2" type="ORF">CH330_01255</name>
</gene>
<dbReference type="EMBL" id="NOZP01000031">
    <property type="protein sequence ID" value="OYD16923.1"/>
    <property type="molecule type" value="Genomic_DNA"/>
</dbReference>
<name>A0A235BX55_UNCW3</name>
<keyword evidence="1" id="KW-0175">Coiled coil</keyword>
<feature type="coiled-coil region" evidence="1">
    <location>
        <begin position="5"/>
        <end position="32"/>
    </location>
</feature>
<accession>A0A235BX55</accession>
<reference evidence="2 3" key="1">
    <citation type="submission" date="2017-07" db="EMBL/GenBank/DDBJ databases">
        <title>Recovery of genomes from metagenomes via a dereplication, aggregation, and scoring strategy.</title>
        <authorList>
            <person name="Sieber C.M."/>
            <person name="Probst A.J."/>
            <person name="Sharrar A."/>
            <person name="Thomas B.C."/>
            <person name="Hess M."/>
            <person name="Tringe S.G."/>
            <person name="Banfield J.F."/>
        </authorList>
    </citation>
    <scope>NUCLEOTIDE SEQUENCE [LARGE SCALE GENOMIC DNA]</scope>
    <source>
        <strain evidence="2">JGI_Cruoil_03_51_56</strain>
    </source>
</reference>
<dbReference type="AlphaFoldDB" id="A0A235BX55"/>
<protein>
    <submittedName>
        <fullName evidence="2">Uncharacterized protein</fullName>
    </submittedName>
</protein>
<sequence>MKAEIAREETLLEGFKDQLSEAEARRRETERLLKRERLPPEERLRVREATIRELETRIRERAVKIWELEETIRFHEARLPRVSPTERYVTRRVIASLRRTVAAYHGWQTRDRRSLTTYRGWQTREAATVERFEKLQKELDSWNREVNILTTQIASVEGELEKKREAYPKYLLVEYTKFFDVIVRNPIKTPEISFELRGEFTLAAGLDPADMRVLRVIEDKLRGAFESWGSPTRESKEFAPYRFPAMPGQRYEVREEGGYWRYTTTKVKNIYMEHYEQREGTPYPKYGAEEAEETDVFKTVVEVTIAKYKKGKVVGTPWETRVSVREDEFPEVEKE</sequence>
<evidence type="ECO:0000256" key="1">
    <source>
        <dbReference type="SAM" id="Coils"/>
    </source>
</evidence>